<dbReference type="InterPro" id="IPR051061">
    <property type="entry name" value="Zinc_finger_trans_reg"/>
</dbReference>
<dbReference type="SMART" id="SM00355">
    <property type="entry name" value="ZnF_C2H2"/>
    <property type="match status" value="16"/>
</dbReference>
<dbReference type="InterPro" id="IPR013087">
    <property type="entry name" value="Znf_C2H2_type"/>
</dbReference>
<dbReference type="PROSITE" id="PS00028">
    <property type="entry name" value="ZINC_FINGER_C2H2_1"/>
    <property type="match status" value="16"/>
</dbReference>
<feature type="domain" description="C2H2-type" evidence="3">
    <location>
        <begin position="185"/>
        <end position="207"/>
    </location>
</feature>
<name>A0A9P0GAT7_9CUCU</name>
<feature type="domain" description="C2H2-type" evidence="3">
    <location>
        <begin position="157"/>
        <end position="184"/>
    </location>
</feature>
<dbReference type="InterPro" id="IPR036236">
    <property type="entry name" value="Znf_C2H2_sf"/>
</dbReference>
<sequence length="1651" mass="190944">MESTEAEKTPNENFETFDQPFESSSEGEWNPTDCSEDEFETDITTSVIHKRKRNNNCVTQQFKFNCTVENCQAVYRKKWLLEDHIRKHNKERPFKCTTEECNKSFTKEAHLKRHKILVHEKSCELVCDVKGCGLIYNNKYSLKKHKNQIHNALKWPFFCHECCIGFKKKWQLNQHNYKHTGDPPFKCTLCNIGFTLQRDLTKHNRNHKTYTCDCGQIFERWSHLNLHNKKCSIKKDLSCKICDKKFSKKENLNAHHASLHQESKEPELFHCPYLNCTRSYKYKKNVNFHVSFFHEKSNQKEIPCPTCGKIFHMQVYLKRHIEKMHKLPKIAKLRATRKDKNKSRTCTAAVLAGLKLSQKGHIELLKNHKKLIIKIPRIDLSEFETKLNKSSDDLEQRDSSELIKDLALIEQTNNIEDIVTSNFEKTDKSIMIEDNNTNCNKLKDLEHNTQLKNLNDINNQREESDNGVIENVIQTCHKMKNISRKDVTEIENKVNKSNDVKQTDINKLKEVDLIEQTNNTDIVLLNLWKKTGTLSDDKSITIQDNSTNSDSIIDLEQNIQTIPENSVNSDTIIDLEQIIKPNNVYFMINNEGLKESINRVLENEIQTIGYERGTNISRKDVTEIENKINKSNDVKQTDTNKLKEIVLIEQTNKTRDIVLLNLKNTTSMSSEDKSIAIHDNSINSDSITVLEHNIQLKNLTDKVNNHNEVLENVERTKDHQISTNISRTDVTEIENKVNKSNNVEKTDTGELKEIPSMEQTKKENIVILNLGKTTETLPEISENSDTIIDLEQIIKPNNVNFMINNKGLKGSVNKVLENEIQTGSNKLKEVVLIKQMNNTSDIVLLNLENIMGTLSEDKSITIQDNSIHSDSIIDLEQNIQLTNLTDKVNNPVLEACDNEILENVVQTTEGHQISKNISRIDVMEIENKVNKSNNVEQTDTSELKEIPLIEQTQEESIVIFHLGITETLPEISVHSDTIIDLEHIKPNNVNFMINNEKLEGTVNGVENEIQTTGNEIGTNISRKDVTEIENKINKSNDVKQADTNKLKEVALIEQTHKIQDIVVLNLGKTTGTLTEDKIINSDDTILDLEKNVNDMTNKEMIEASVNGIIDNEERHNTSLKISRKDVTEIKNNNVELKEMSLKKQHNKKDSLLMEDLDESYESSEEEWNPTDHSEDEFDMDIITSAVPTKRENNYATQKLKFRCPVENCDAAYRKKWLLEDHIRKHNKERPFHCTIEDCKKSFTKEAHLKRHNILVHEKSGELACDVKGCGLIYNNKYSLKKHKNQVHNALKWPFFCNECCIGFKKKWQLNQHNYKHTGEPPFKCPMCNIGFTVQRDLTKHNRNHKTYSCDCGEIFERWSHLNHHKKKCSAKKDNICKICDKKFSKKENLTAHHASIHQESKELELFHCPYLNCTRSYKYKKNVNFHISSFHEKNNREEIPCPTCGKIFQMPLYLNRHLEKMHKLPKISKPRATRKDKNKSRTYTAAVLAGLKLSQKDHMDFLKNPEKQLIVRITRIDLGEIETKVNSSNDNVKQIRSNELKYIGLTEQSSKKDDILILNLEKTGQLSEDNIIEDKSKNCQTQIDSEQNIQLKFLNDMHRTELSVNGILQIEEQTTSPHKINTRIEENISTFSDDVVVACNSVLKIIEECIL</sequence>
<dbReference type="OrthoDB" id="2687452at2759"/>
<feature type="domain" description="C2H2-type" evidence="3">
    <location>
        <begin position="1201"/>
        <end position="1230"/>
    </location>
</feature>
<feature type="domain" description="C2H2-type" evidence="3">
    <location>
        <begin position="94"/>
        <end position="124"/>
    </location>
</feature>
<feature type="region of interest" description="Disordered" evidence="2">
    <location>
        <begin position="1"/>
        <end position="34"/>
    </location>
</feature>
<proteinExistence type="predicted"/>
<protein>
    <recommendedName>
        <fullName evidence="3">C2H2-type domain-containing protein</fullName>
    </recommendedName>
</protein>
<feature type="domain" description="C2H2-type" evidence="3">
    <location>
        <begin position="1322"/>
        <end position="1344"/>
    </location>
</feature>
<dbReference type="Pfam" id="PF00096">
    <property type="entry name" value="zf-C2H2"/>
    <property type="match status" value="5"/>
</dbReference>
<reference evidence="4" key="1">
    <citation type="submission" date="2022-01" db="EMBL/GenBank/DDBJ databases">
        <authorList>
            <person name="King R."/>
        </authorList>
    </citation>
    <scope>NUCLEOTIDE SEQUENCE</scope>
</reference>
<dbReference type="GO" id="GO:0005634">
    <property type="term" value="C:nucleus"/>
    <property type="evidence" value="ECO:0007669"/>
    <property type="project" value="TreeGrafter"/>
</dbReference>
<dbReference type="GO" id="GO:0008270">
    <property type="term" value="F:zinc ion binding"/>
    <property type="evidence" value="ECO:0007669"/>
    <property type="project" value="UniProtKB-KW"/>
</dbReference>
<dbReference type="PROSITE" id="PS50157">
    <property type="entry name" value="ZINC_FINGER_C2H2_2"/>
    <property type="match status" value="14"/>
</dbReference>
<dbReference type="PANTHER" id="PTHR46179">
    <property type="entry name" value="ZINC FINGER PROTEIN"/>
    <property type="match status" value="1"/>
</dbReference>
<evidence type="ECO:0000313" key="5">
    <source>
        <dbReference type="Proteomes" id="UP001153636"/>
    </source>
</evidence>
<dbReference type="PANTHER" id="PTHR46179:SF20">
    <property type="entry name" value="TRANSCRIPTION FACTOR 3A PROTEIN-RELATED"/>
    <property type="match status" value="1"/>
</dbReference>
<evidence type="ECO:0000259" key="3">
    <source>
        <dbReference type="PROSITE" id="PS50157"/>
    </source>
</evidence>
<evidence type="ECO:0000313" key="4">
    <source>
        <dbReference type="EMBL" id="CAH1106383.1"/>
    </source>
</evidence>
<feature type="domain" description="C2H2-type" evidence="3">
    <location>
        <begin position="1262"/>
        <end position="1292"/>
    </location>
</feature>
<feature type="domain" description="C2H2-type" evidence="3">
    <location>
        <begin position="1294"/>
        <end position="1321"/>
    </location>
</feature>
<feature type="domain" description="C2H2-type" evidence="3">
    <location>
        <begin position="1374"/>
        <end position="1402"/>
    </location>
</feature>
<feature type="domain" description="C2H2-type" evidence="3">
    <location>
        <begin position="64"/>
        <end position="93"/>
    </location>
</feature>
<feature type="domain" description="C2H2-type" evidence="3">
    <location>
        <begin position="237"/>
        <end position="265"/>
    </location>
</feature>
<dbReference type="Proteomes" id="UP001153636">
    <property type="component" value="Chromosome 2"/>
</dbReference>
<keyword evidence="1" id="KW-0862">Zinc</keyword>
<gene>
    <name evidence="4" type="ORF">PSYICH_LOCUS6496</name>
</gene>
<dbReference type="Gene3D" id="3.30.160.60">
    <property type="entry name" value="Classic Zinc Finger"/>
    <property type="match status" value="9"/>
</dbReference>
<organism evidence="4 5">
    <name type="scientific">Psylliodes chrysocephalus</name>
    <dbReference type="NCBI Taxonomy" id="3402493"/>
    <lineage>
        <taxon>Eukaryota</taxon>
        <taxon>Metazoa</taxon>
        <taxon>Ecdysozoa</taxon>
        <taxon>Arthropoda</taxon>
        <taxon>Hexapoda</taxon>
        <taxon>Insecta</taxon>
        <taxon>Pterygota</taxon>
        <taxon>Neoptera</taxon>
        <taxon>Endopterygota</taxon>
        <taxon>Coleoptera</taxon>
        <taxon>Polyphaga</taxon>
        <taxon>Cucujiformia</taxon>
        <taxon>Chrysomeloidea</taxon>
        <taxon>Chrysomelidae</taxon>
        <taxon>Galerucinae</taxon>
        <taxon>Alticini</taxon>
        <taxon>Psylliodes</taxon>
    </lineage>
</organism>
<feature type="compositionally biased region" description="Basic and acidic residues" evidence="2">
    <location>
        <begin position="1"/>
        <end position="10"/>
    </location>
</feature>
<accession>A0A9P0GAT7</accession>
<keyword evidence="1" id="KW-0863">Zinc-finger</keyword>
<feature type="domain" description="C2H2-type" evidence="3">
    <location>
        <begin position="125"/>
        <end position="155"/>
    </location>
</feature>
<feature type="domain" description="C2H2-type" evidence="3">
    <location>
        <begin position="1439"/>
        <end position="1467"/>
    </location>
</feature>
<keyword evidence="1" id="KW-0479">Metal-binding</keyword>
<feature type="compositionally biased region" description="Polar residues" evidence="2">
    <location>
        <begin position="11"/>
        <end position="27"/>
    </location>
</feature>
<evidence type="ECO:0000256" key="2">
    <source>
        <dbReference type="SAM" id="MobiDB-lite"/>
    </source>
</evidence>
<dbReference type="SUPFAM" id="SSF57667">
    <property type="entry name" value="beta-beta-alpha zinc fingers"/>
    <property type="match status" value="6"/>
</dbReference>
<evidence type="ECO:0000256" key="1">
    <source>
        <dbReference type="PROSITE-ProRule" id="PRU00042"/>
    </source>
</evidence>
<dbReference type="EMBL" id="OV651814">
    <property type="protein sequence ID" value="CAH1106383.1"/>
    <property type="molecule type" value="Genomic_DNA"/>
</dbReference>
<feature type="domain" description="C2H2-type" evidence="3">
    <location>
        <begin position="302"/>
        <end position="330"/>
    </location>
</feature>
<keyword evidence="5" id="KW-1185">Reference proteome</keyword>
<feature type="domain" description="C2H2-type" evidence="3">
    <location>
        <begin position="1231"/>
        <end position="1261"/>
    </location>
</feature>